<dbReference type="InterPro" id="IPR002125">
    <property type="entry name" value="CMP_dCMP_dom"/>
</dbReference>
<dbReference type="InterPro" id="IPR016193">
    <property type="entry name" value="Cytidine_deaminase-like"/>
</dbReference>
<dbReference type="SMART" id="SM00317">
    <property type="entry name" value="SET"/>
    <property type="match status" value="1"/>
</dbReference>
<dbReference type="Gene3D" id="2.170.270.10">
    <property type="entry name" value="SET domain"/>
    <property type="match status" value="1"/>
</dbReference>
<reference evidence="5 6" key="1">
    <citation type="submission" date="2014-04" db="EMBL/GenBank/DDBJ databases">
        <authorList>
            <consortium name="DOE Joint Genome Institute"/>
            <person name="Kuo A."/>
            <person name="Kohler A."/>
            <person name="Costa M.D."/>
            <person name="Nagy L.G."/>
            <person name="Floudas D."/>
            <person name="Copeland A."/>
            <person name="Barry K.W."/>
            <person name="Cichocki N."/>
            <person name="Veneault-Fourrey C."/>
            <person name="LaButti K."/>
            <person name="Lindquist E.A."/>
            <person name="Lipzen A."/>
            <person name="Lundell T."/>
            <person name="Morin E."/>
            <person name="Murat C."/>
            <person name="Sun H."/>
            <person name="Tunlid A."/>
            <person name="Henrissat B."/>
            <person name="Grigoriev I.V."/>
            <person name="Hibbett D.S."/>
            <person name="Martin F."/>
            <person name="Nordberg H.P."/>
            <person name="Cantor M.N."/>
            <person name="Hua S.X."/>
        </authorList>
    </citation>
    <scope>NUCLEOTIDE SEQUENCE [LARGE SCALE GENOMIC DNA]</scope>
    <source>
        <strain evidence="5 6">Marx 270</strain>
    </source>
</reference>
<gene>
    <name evidence="5" type="ORF">M404DRAFT_139459</name>
</gene>
<dbReference type="SUPFAM" id="SSF82199">
    <property type="entry name" value="SET domain"/>
    <property type="match status" value="1"/>
</dbReference>
<dbReference type="GO" id="GO:0052717">
    <property type="term" value="F:tRNA-specific adenosine-34 deaminase activity"/>
    <property type="evidence" value="ECO:0007669"/>
    <property type="project" value="TreeGrafter"/>
</dbReference>
<dbReference type="GO" id="GO:0005737">
    <property type="term" value="C:cytoplasm"/>
    <property type="evidence" value="ECO:0007669"/>
    <property type="project" value="TreeGrafter"/>
</dbReference>
<name>A0A0C3PD87_PISTI</name>
<dbReference type="SUPFAM" id="SSF53927">
    <property type="entry name" value="Cytidine deaminase-like"/>
    <property type="match status" value="1"/>
</dbReference>
<dbReference type="OrthoDB" id="3180714at2759"/>
<reference evidence="6" key="2">
    <citation type="submission" date="2015-01" db="EMBL/GenBank/DDBJ databases">
        <title>Evolutionary Origins and Diversification of the Mycorrhizal Mutualists.</title>
        <authorList>
            <consortium name="DOE Joint Genome Institute"/>
            <consortium name="Mycorrhizal Genomics Consortium"/>
            <person name="Kohler A."/>
            <person name="Kuo A."/>
            <person name="Nagy L.G."/>
            <person name="Floudas D."/>
            <person name="Copeland A."/>
            <person name="Barry K.W."/>
            <person name="Cichocki N."/>
            <person name="Veneault-Fourrey C."/>
            <person name="LaButti K."/>
            <person name="Lindquist E.A."/>
            <person name="Lipzen A."/>
            <person name="Lundell T."/>
            <person name="Morin E."/>
            <person name="Murat C."/>
            <person name="Riley R."/>
            <person name="Ohm R."/>
            <person name="Sun H."/>
            <person name="Tunlid A."/>
            <person name="Henrissat B."/>
            <person name="Grigoriev I.V."/>
            <person name="Hibbett D.S."/>
            <person name="Martin F."/>
        </authorList>
    </citation>
    <scope>NUCLEOTIDE SEQUENCE [LARGE SCALE GENOMIC DNA]</scope>
    <source>
        <strain evidence="6">Marx 270</strain>
    </source>
</reference>
<dbReference type="FunCoup" id="A0A0C3PD87">
    <property type="interactions" value="388"/>
</dbReference>
<evidence type="ECO:0000313" key="6">
    <source>
        <dbReference type="Proteomes" id="UP000054217"/>
    </source>
</evidence>
<sequence>MAGFPFTATTDHRITLNREQCYVKEIQDKGRGVFASRAIPAQTVIETSPVLLFTKDEYETHGKYTLLDHYTFNWRDGRMALALGLGSLFNHSERPNVSYSIDTARDCIIYTSTRAICADEELCIFYGHNLWFDPVGVPKESDSRVVLEALDQTMLDGWDCLTNIQEDQDPHSARDHLMPVLSGAMDDVINENELPFAWKKLSLDKEEEEITSTVQAWVVDIPDQKHITAMLKWLKCSGLDIEALSHLKRIRRQEQTSTLLLGSSLRPPVLPSNVALGTPYQLPVPCNPALTQTSLHLKNTFWPTILAPRRKWEPEKWTRRKLIWAHDAVNVLKKESHEITASSGELPIVAYVPKSYDDENNLSQSFIAHDTRTSTRHPLRHAALNVIRKVADFRVTQPTPPREEGLTQIQNGTQYLLTGLSLFITHEPCIMCSMALLHSRVKEVFYLYPMPKTGGCGGTACIPALKGVNHRFTIAIWKGDCDAGEDDIISLASEIDA</sequence>
<evidence type="ECO:0000259" key="3">
    <source>
        <dbReference type="PROSITE" id="PS50280"/>
    </source>
</evidence>
<dbReference type="PANTHER" id="PTHR11079:SF156">
    <property type="entry name" value="INACTIVE TRNA-SPECIFIC ADENOSINE DEAMINASE-LIKE PROTEIN 3-RELATED"/>
    <property type="match status" value="1"/>
</dbReference>
<evidence type="ECO:0000256" key="2">
    <source>
        <dbReference type="ARBA" id="ARBA00038160"/>
    </source>
</evidence>
<proteinExistence type="inferred from homology"/>
<dbReference type="PROSITE" id="PS50280">
    <property type="entry name" value="SET"/>
    <property type="match status" value="1"/>
</dbReference>
<feature type="domain" description="CMP/dCMP-type deaminase" evidence="4">
    <location>
        <begin position="334"/>
        <end position="458"/>
    </location>
</feature>
<dbReference type="PROSITE" id="PS51747">
    <property type="entry name" value="CYT_DCMP_DEAMINASES_2"/>
    <property type="match status" value="1"/>
</dbReference>
<accession>A0A0C3PD87</accession>
<keyword evidence="1" id="KW-0819">tRNA processing</keyword>
<dbReference type="Pfam" id="PF00383">
    <property type="entry name" value="dCMP_cyt_deam_1"/>
    <property type="match status" value="1"/>
</dbReference>
<dbReference type="InterPro" id="IPR001214">
    <property type="entry name" value="SET_dom"/>
</dbReference>
<dbReference type="Pfam" id="PF00856">
    <property type="entry name" value="SET"/>
    <property type="match status" value="1"/>
</dbReference>
<dbReference type="GO" id="GO:0008033">
    <property type="term" value="P:tRNA processing"/>
    <property type="evidence" value="ECO:0007669"/>
    <property type="project" value="UniProtKB-KW"/>
</dbReference>
<feature type="domain" description="SET" evidence="3">
    <location>
        <begin position="19"/>
        <end position="127"/>
    </location>
</feature>
<dbReference type="Proteomes" id="UP000054217">
    <property type="component" value="Unassembled WGS sequence"/>
</dbReference>
<dbReference type="EMBL" id="KN831964">
    <property type="protein sequence ID" value="KIO06061.1"/>
    <property type="molecule type" value="Genomic_DNA"/>
</dbReference>
<dbReference type="GO" id="GO:0005634">
    <property type="term" value="C:nucleus"/>
    <property type="evidence" value="ECO:0007669"/>
    <property type="project" value="TreeGrafter"/>
</dbReference>
<evidence type="ECO:0000259" key="4">
    <source>
        <dbReference type="PROSITE" id="PS51747"/>
    </source>
</evidence>
<organism evidence="5 6">
    <name type="scientific">Pisolithus tinctorius Marx 270</name>
    <dbReference type="NCBI Taxonomy" id="870435"/>
    <lineage>
        <taxon>Eukaryota</taxon>
        <taxon>Fungi</taxon>
        <taxon>Dikarya</taxon>
        <taxon>Basidiomycota</taxon>
        <taxon>Agaricomycotina</taxon>
        <taxon>Agaricomycetes</taxon>
        <taxon>Agaricomycetidae</taxon>
        <taxon>Boletales</taxon>
        <taxon>Sclerodermatineae</taxon>
        <taxon>Pisolithaceae</taxon>
        <taxon>Pisolithus</taxon>
    </lineage>
</organism>
<dbReference type="CDD" id="cd01285">
    <property type="entry name" value="nucleoside_deaminase"/>
    <property type="match status" value="1"/>
</dbReference>
<dbReference type="InterPro" id="IPR046341">
    <property type="entry name" value="SET_dom_sf"/>
</dbReference>
<dbReference type="PANTHER" id="PTHR11079">
    <property type="entry name" value="CYTOSINE DEAMINASE FAMILY MEMBER"/>
    <property type="match status" value="1"/>
</dbReference>
<keyword evidence="6" id="KW-1185">Reference proteome</keyword>
<dbReference type="CDD" id="cd10540">
    <property type="entry name" value="SET_SpSet7-like"/>
    <property type="match status" value="1"/>
</dbReference>
<dbReference type="InParanoid" id="A0A0C3PD87"/>
<evidence type="ECO:0000256" key="1">
    <source>
        <dbReference type="ARBA" id="ARBA00022694"/>
    </source>
</evidence>
<dbReference type="AlphaFoldDB" id="A0A0C3PD87"/>
<comment type="similarity">
    <text evidence="2">Belongs to the cytidine and deoxycytidylate deaminase family. ADAT3 subfamily.</text>
</comment>
<evidence type="ECO:0000313" key="5">
    <source>
        <dbReference type="EMBL" id="KIO06061.1"/>
    </source>
</evidence>
<protein>
    <recommendedName>
        <fullName evidence="7">SET domain-containing protein</fullName>
    </recommendedName>
</protein>
<evidence type="ECO:0008006" key="7">
    <source>
        <dbReference type="Google" id="ProtNLM"/>
    </source>
</evidence>
<dbReference type="Gene3D" id="3.40.140.10">
    <property type="entry name" value="Cytidine Deaminase, domain 2"/>
    <property type="match status" value="1"/>
</dbReference>
<dbReference type="HOGENOM" id="CLU_013817_0_1_1"/>
<dbReference type="STRING" id="870435.A0A0C3PD87"/>